<protein>
    <submittedName>
        <fullName evidence="1">Uncharacterized protein</fullName>
    </submittedName>
</protein>
<dbReference type="AlphaFoldDB" id="A0AAD5GPG1"/>
<comment type="caution">
    <text evidence="1">The sequence shown here is derived from an EMBL/GenBank/DDBJ whole genome shotgun (WGS) entry which is preliminary data.</text>
</comment>
<dbReference type="Proteomes" id="UP001206925">
    <property type="component" value="Unassembled WGS sequence"/>
</dbReference>
<dbReference type="EMBL" id="JAMZMK010006150">
    <property type="protein sequence ID" value="KAI7750477.1"/>
    <property type="molecule type" value="Genomic_DNA"/>
</dbReference>
<gene>
    <name evidence="1" type="ORF">M8C21_028948</name>
</gene>
<evidence type="ECO:0000313" key="1">
    <source>
        <dbReference type="EMBL" id="KAI7750477.1"/>
    </source>
</evidence>
<organism evidence="1 2">
    <name type="scientific">Ambrosia artemisiifolia</name>
    <name type="common">Common ragweed</name>
    <dbReference type="NCBI Taxonomy" id="4212"/>
    <lineage>
        <taxon>Eukaryota</taxon>
        <taxon>Viridiplantae</taxon>
        <taxon>Streptophyta</taxon>
        <taxon>Embryophyta</taxon>
        <taxon>Tracheophyta</taxon>
        <taxon>Spermatophyta</taxon>
        <taxon>Magnoliopsida</taxon>
        <taxon>eudicotyledons</taxon>
        <taxon>Gunneridae</taxon>
        <taxon>Pentapetalae</taxon>
        <taxon>asterids</taxon>
        <taxon>campanulids</taxon>
        <taxon>Asterales</taxon>
        <taxon>Asteraceae</taxon>
        <taxon>Asteroideae</taxon>
        <taxon>Heliantheae alliance</taxon>
        <taxon>Heliantheae</taxon>
        <taxon>Ambrosia</taxon>
    </lineage>
</organism>
<accession>A0AAD5GPG1</accession>
<sequence length="56" mass="6479">MQLYGPYLQFDQSRSLRSVAPLGGLKDLIESRHNCAASLRFPRFSWQPKTLTSHWS</sequence>
<name>A0AAD5GPG1_AMBAR</name>
<reference evidence="1" key="1">
    <citation type="submission" date="2022-06" db="EMBL/GenBank/DDBJ databases">
        <title>Uncovering the hologenomic basis of an extraordinary plant invasion.</title>
        <authorList>
            <person name="Bieker V.C."/>
            <person name="Martin M.D."/>
            <person name="Gilbert T."/>
            <person name="Hodgins K."/>
            <person name="Battlay P."/>
            <person name="Petersen B."/>
            <person name="Wilson J."/>
        </authorList>
    </citation>
    <scope>NUCLEOTIDE SEQUENCE</scope>
    <source>
        <strain evidence="1">AA19_3_7</strain>
        <tissue evidence="1">Leaf</tissue>
    </source>
</reference>
<proteinExistence type="predicted"/>
<keyword evidence="2" id="KW-1185">Reference proteome</keyword>
<evidence type="ECO:0000313" key="2">
    <source>
        <dbReference type="Proteomes" id="UP001206925"/>
    </source>
</evidence>